<feature type="compositionally biased region" description="Polar residues" evidence="1">
    <location>
        <begin position="42"/>
        <end position="53"/>
    </location>
</feature>
<accession>A0A538SUM0</accession>
<feature type="non-terminal residue" evidence="3">
    <location>
        <position position="134"/>
    </location>
</feature>
<dbReference type="AlphaFoldDB" id="A0A538SUM0"/>
<dbReference type="EMBL" id="VBOS01000232">
    <property type="protein sequence ID" value="TMQ55087.1"/>
    <property type="molecule type" value="Genomic_DNA"/>
</dbReference>
<evidence type="ECO:0000313" key="4">
    <source>
        <dbReference type="Proteomes" id="UP000317716"/>
    </source>
</evidence>
<feature type="compositionally biased region" description="Low complexity" evidence="1">
    <location>
        <begin position="1"/>
        <end position="36"/>
    </location>
</feature>
<keyword evidence="2" id="KW-0732">Signal</keyword>
<evidence type="ECO:0000256" key="1">
    <source>
        <dbReference type="SAM" id="MobiDB-lite"/>
    </source>
</evidence>
<sequence>MQASPTASAARPAAASATPATAATVASTPKPTAAKKPTARADSSTVASTGTPSRSKKKGAAPAPGDSSKAGYTLRGGQEGTVFKSLTVEGEDRVHIDFARPELKLDLDLDKAPGLDWGSAADVLNRTASDLQTP</sequence>
<name>A0A538SUM0_UNCEI</name>
<evidence type="ECO:0000256" key="2">
    <source>
        <dbReference type="SAM" id="SignalP"/>
    </source>
</evidence>
<dbReference type="Proteomes" id="UP000317716">
    <property type="component" value="Unassembled WGS sequence"/>
</dbReference>
<feature type="chain" id="PRO_5021881224" evidence="2">
    <location>
        <begin position="23"/>
        <end position="134"/>
    </location>
</feature>
<reference evidence="3 4" key="1">
    <citation type="journal article" date="2019" name="Nat. Microbiol.">
        <title>Mediterranean grassland soil C-N compound turnover is dependent on rainfall and depth, and is mediated by genomically divergent microorganisms.</title>
        <authorList>
            <person name="Diamond S."/>
            <person name="Andeer P.F."/>
            <person name="Li Z."/>
            <person name="Crits-Christoph A."/>
            <person name="Burstein D."/>
            <person name="Anantharaman K."/>
            <person name="Lane K.R."/>
            <person name="Thomas B.C."/>
            <person name="Pan C."/>
            <person name="Northen T.R."/>
            <person name="Banfield J.F."/>
        </authorList>
    </citation>
    <scope>NUCLEOTIDE SEQUENCE [LARGE SCALE GENOMIC DNA]</scope>
    <source>
        <strain evidence="3">WS_2</strain>
    </source>
</reference>
<feature type="signal peptide" evidence="2">
    <location>
        <begin position="1"/>
        <end position="22"/>
    </location>
</feature>
<feature type="region of interest" description="Disordered" evidence="1">
    <location>
        <begin position="1"/>
        <end position="79"/>
    </location>
</feature>
<organism evidence="3 4">
    <name type="scientific">Eiseniibacteriota bacterium</name>
    <dbReference type="NCBI Taxonomy" id="2212470"/>
    <lineage>
        <taxon>Bacteria</taxon>
        <taxon>Candidatus Eiseniibacteriota</taxon>
    </lineage>
</organism>
<proteinExistence type="predicted"/>
<comment type="caution">
    <text evidence="3">The sequence shown here is derived from an EMBL/GenBank/DDBJ whole genome shotgun (WGS) entry which is preliminary data.</text>
</comment>
<evidence type="ECO:0000313" key="3">
    <source>
        <dbReference type="EMBL" id="TMQ55087.1"/>
    </source>
</evidence>
<protein>
    <submittedName>
        <fullName evidence="3">Uncharacterized protein</fullName>
    </submittedName>
</protein>
<gene>
    <name evidence="3" type="ORF">E6K72_06930</name>
</gene>